<dbReference type="Proteomes" id="UP001500782">
    <property type="component" value="Unassembled WGS sequence"/>
</dbReference>
<dbReference type="PANTHER" id="PTHR35147">
    <property type="entry name" value="CHEMORECEPTOR GLUTAMINE DEAMIDASE CHED-RELATED"/>
    <property type="match status" value="1"/>
</dbReference>
<comment type="function">
    <text evidence="3">Deamidates glutamine residues to glutamate on methyl-accepting chemotaxis receptors (MCPs). CheD-mediated MCP deamidation is required for productive communication of the conformational signals of the chemoreceptors to the cheA kinase.</text>
</comment>
<dbReference type="InterPro" id="IPR011324">
    <property type="entry name" value="Cytotoxic_necrot_fac-like_cat"/>
</dbReference>
<evidence type="ECO:0000256" key="1">
    <source>
        <dbReference type="ARBA" id="ARBA00022500"/>
    </source>
</evidence>
<evidence type="ECO:0000256" key="3">
    <source>
        <dbReference type="HAMAP-Rule" id="MF_01440"/>
    </source>
</evidence>
<dbReference type="EMBL" id="BAAADJ010000022">
    <property type="protein sequence ID" value="GAA0331988.1"/>
    <property type="molecule type" value="Genomic_DNA"/>
</dbReference>
<dbReference type="InterPro" id="IPR038592">
    <property type="entry name" value="CheD-like_sf"/>
</dbReference>
<dbReference type="SUPFAM" id="SSF64438">
    <property type="entry name" value="CNF1/YfiH-like putative cysteine hydrolases"/>
    <property type="match status" value="1"/>
</dbReference>
<comment type="similarity">
    <text evidence="3">Belongs to the CheD family.</text>
</comment>
<dbReference type="EC" id="3.5.1.44" evidence="3"/>
<comment type="subunit">
    <text evidence="3">Forms a complex with CheC.</text>
</comment>
<keyword evidence="1 3" id="KW-0145">Chemotaxis</keyword>
<dbReference type="Pfam" id="PF03975">
    <property type="entry name" value="CheD"/>
    <property type="match status" value="1"/>
</dbReference>
<dbReference type="Gene3D" id="3.30.1330.200">
    <property type="match status" value="1"/>
</dbReference>
<dbReference type="CDD" id="cd16352">
    <property type="entry name" value="CheD"/>
    <property type="match status" value="1"/>
</dbReference>
<gene>
    <name evidence="3 4" type="primary">cheD</name>
    <name evidence="4" type="ORF">GCM10008967_23280</name>
</gene>
<dbReference type="PANTHER" id="PTHR35147:SF1">
    <property type="entry name" value="CHEMORECEPTOR GLUTAMINE DEAMIDASE CHED-RELATED"/>
    <property type="match status" value="1"/>
</dbReference>
<comment type="caution">
    <text evidence="4">The sequence shown here is derived from an EMBL/GenBank/DDBJ whole genome shotgun (WGS) entry which is preliminary data.</text>
</comment>
<evidence type="ECO:0000256" key="2">
    <source>
        <dbReference type="ARBA" id="ARBA00022801"/>
    </source>
</evidence>
<proteinExistence type="inferred from homology"/>
<accession>A0ABP3G1F8</accession>
<keyword evidence="5" id="KW-1185">Reference proteome</keyword>
<evidence type="ECO:0000313" key="5">
    <source>
        <dbReference type="Proteomes" id="UP001500782"/>
    </source>
</evidence>
<dbReference type="InterPro" id="IPR005659">
    <property type="entry name" value="Chemorcpt_Glu_NH3ase_CheD"/>
</dbReference>
<comment type="catalytic activity">
    <reaction evidence="3">
        <text>L-glutaminyl-[protein] + H2O = L-glutamyl-[protein] + NH4(+)</text>
        <dbReference type="Rhea" id="RHEA:16441"/>
        <dbReference type="Rhea" id="RHEA-COMP:10207"/>
        <dbReference type="Rhea" id="RHEA-COMP:10208"/>
        <dbReference type="ChEBI" id="CHEBI:15377"/>
        <dbReference type="ChEBI" id="CHEBI:28938"/>
        <dbReference type="ChEBI" id="CHEBI:29973"/>
        <dbReference type="ChEBI" id="CHEBI:30011"/>
        <dbReference type="EC" id="3.5.1.44"/>
    </reaction>
</comment>
<dbReference type="RefSeq" id="WP_343799248.1">
    <property type="nucleotide sequence ID" value="NZ_BAAADJ010000022.1"/>
</dbReference>
<sequence>MAKVEELLKVGIADMKLGCASQVLRTTGLGSCVGIVLYDEMKKIAGMAHVMLPDSSLAKAGTIHNAKYADTAVPTLLELIIQEGARRFSIKAKLAGGAQMFNYSGTNDMMRIGARNVEAVKQQLKQLNLPIIGEDTGGSNGRTIDFFIETGKLLVKTVNKGVQEI</sequence>
<organism evidence="4 5">
    <name type="scientific">Bacillus carboniphilus</name>
    <dbReference type="NCBI Taxonomy" id="86663"/>
    <lineage>
        <taxon>Bacteria</taxon>
        <taxon>Bacillati</taxon>
        <taxon>Bacillota</taxon>
        <taxon>Bacilli</taxon>
        <taxon>Bacillales</taxon>
        <taxon>Bacillaceae</taxon>
        <taxon>Bacillus</taxon>
    </lineage>
</organism>
<reference evidence="5" key="1">
    <citation type="journal article" date="2019" name="Int. J. Syst. Evol. Microbiol.">
        <title>The Global Catalogue of Microorganisms (GCM) 10K type strain sequencing project: providing services to taxonomists for standard genome sequencing and annotation.</title>
        <authorList>
            <consortium name="The Broad Institute Genomics Platform"/>
            <consortium name="The Broad Institute Genome Sequencing Center for Infectious Disease"/>
            <person name="Wu L."/>
            <person name="Ma J."/>
        </authorList>
    </citation>
    <scope>NUCLEOTIDE SEQUENCE [LARGE SCALE GENOMIC DNA]</scope>
    <source>
        <strain evidence="5">JCM 9731</strain>
    </source>
</reference>
<evidence type="ECO:0000313" key="4">
    <source>
        <dbReference type="EMBL" id="GAA0331988.1"/>
    </source>
</evidence>
<protein>
    <recommendedName>
        <fullName evidence="3">Chemoreceptor glutamine deamidase CheD</fullName>
        <ecNumber evidence="3">3.5.1.44</ecNumber>
    </recommendedName>
</protein>
<keyword evidence="2 3" id="KW-0378">Hydrolase</keyword>
<dbReference type="HAMAP" id="MF_01440">
    <property type="entry name" value="CheD"/>
    <property type="match status" value="1"/>
</dbReference>
<name>A0ABP3G1F8_9BACI</name>